<dbReference type="SUPFAM" id="SSF54197">
    <property type="entry name" value="HIT-like"/>
    <property type="match status" value="1"/>
</dbReference>
<reference evidence="5 6" key="1">
    <citation type="submission" date="2019-02" db="EMBL/GenBank/DDBJ databases">
        <title>Prokaryotic population dynamics and viral predation in marine succession experiment using metagenomics: the confinement effect.</title>
        <authorList>
            <person name="Haro-Moreno J.M."/>
            <person name="Rodriguez-Valera F."/>
            <person name="Lopez-Perez M."/>
        </authorList>
    </citation>
    <scope>NUCLEOTIDE SEQUENCE [LARGE SCALE GENOMIC DNA]</scope>
    <source>
        <strain evidence="5">MED-G169</strain>
    </source>
</reference>
<proteinExistence type="predicted"/>
<feature type="active site" description="Tele-AMP-histidine intermediate" evidence="1">
    <location>
        <position position="102"/>
    </location>
</feature>
<evidence type="ECO:0000256" key="1">
    <source>
        <dbReference type="PIRSR" id="PIRSR601310-1"/>
    </source>
</evidence>
<name>A0A520LJK5_9GAMM</name>
<dbReference type="PROSITE" id="PS51084">
    <property type="entry name" value="HIT_2"/>
    <property type="match status" value="1"/>
</dbReference>
<dbReference type="Proteomes" id="UP000318148">
    <property type="component" value="Unassembled WGS sequence"/>
</dbReference>
<dbReference type="GO" id="GO:0003824">
    <property type="term" value="F:catalytic activity"/>
    <property type="evidence" value="ECO:0007669"/>
    <property type="project" value="InterPro"/>
</dbReference>
<dbReference type="InterPro" id="IPR011146">
    <property type="entry name" value="HIT-like"/>
</dbReference>
<evidence type="ECO:0000313" key="6">
    <source>
        <dbReference type="Proteomes" id="UP000318148"/>
    </source>
</evidence>
<dbReference type="PANTHER" id="PTHR23089">
    <property type="entry name" value="HISTIDINE TRIAD HIT PROTEIN"/>
    <property type="match status" value="1"/>
</dbReference>
<feature type="domain" description="HIT" evidence="4">
    <location>
        <begin position="8"/>
        <end position="117"/>
    </location>
</feature>
<gene>
    <name evidence="5" type="ORF">EVB02_04475</name>
</gene>
<dbReference type="EMBL" id="SHBO01000075">
    <property type="protein sequence ID" value="RZO02588.1"/>
    <property type="molecule type" value="Genomic_DNA"/>
</dbReference>
<dbReference type="AlphaFoldDB" id="A0A520LJK5"/>
<dbReference type="Gene3D" id="3.30.428.10">
    <property type="entry name" value="HIT-like"/>
    <property type="match status" value="1"/>
</dbReference>
<accession>A0A520LJK5</accession>
<dbReference type="Pfam" id="PF01230">
    <property type="entry name" value="HIT"/>
    <property type="match status" value="1"/>
</dbReference>
<protein>
    <submittedName>
        <fullName evidence="5">Histidine triad nucleotide-binding protein</fullName>
    </submittedName>
</protein>
<evidence type="ECO:0000256" key="3">
    <source>
        <dbReference type="PROSITE-ProRule" id="PRU00464"/>
    </source>
</evidence>
<evidence type="ECO:0000313" key="5">
    <source>
        <dbReference type="EMBL" id="RZO02588.1"/>
    </source>
</evidence>
<evidence type="ECO:0000259" key="4">
    <source>
        <dbReference type="PROSITE" id="PS51084"/>
    </source>
</evidence>
<comment type="caution">
    <text evidence="5">The sequence shown here is derived from an EMBL/GenBank/DDBJ whole genome shotgun (WGS) entry which is preliminary data.</text>
</comment>
<evidence type="ECO:0000256" key="2">
    <source>
        <dbReference type="PIRSR" id="PIRSR601310-3"/>
    </source>
</evidence>
<dbReference type="InterPro" id="IPR036265">
    <property type="entry name" value="HIT-like_sf"/>
</dbReference>
<feature type="short sequence motif" description="Histidine triad motif" evidence="2 3">
    <location>
        <begin position="100"/>
        <end position="104"/>
    </location>
</feature>
<dbReference type="PRINTS" id="PR00332">
    <property type="entry name" value="HISTRIAD"/>
</dbReference>
<dbReference type="InterPro" id="IPR001310">
    <property type="entry name" value="Histidine_triad_HIT"/>
</dbReference>
<dbReference type="PROSITE" id="PS00892">
    <property type="entry name" value="HIT_1"/>
    <property type="match status" value="1"/>
</dbReference>
<sequence>MNSGEKTIFSRIISREIPSDILYEDEHCIVIKDIAPQAPIHMLVIPKKSLPRLFDACDMDQNLLGHLLLIANKMAKQMGVEDAFRIVINNGAEAGQTVFHLHLHILAHGGIKGSFSESDLSN</sequence>
<dbReference type="InterPro" id="IPR019808">
    <property type="entry name" value="Histidine_triad_CS"/>
</dbReference>
<dbReference type="CDD" id="cd01276">
    <property type="entry name" value="PKCI_related"/>
    <property type="match status" value="1"/>
</dbReference>
<organism evidence="5 6">
    <name type="scientific">SAR92 clade bacterium</name>
    <dbReference type="NCBI Taxonomy" id="2315479"/>
    <lineage>
        <taxon>Bacteria</taxon>
        <taxon>Pseudomonadati</taxon>
        <taxon>Pseudomonadota</taxon>
        <taxon>Gammaproteobacteria</taxon>
        <taxon>Cellvibrionales</taxon>
        <taxon>Porticoccaceae</taxon>
        <taxon>SAR92 clade</taxon>
    </lineage>
</organism>